<evidence type="ECO:0000256" key="1">
    <source>
        <dbReference type="ARBA" id="ARBA00022679"/>
    </source>
</evidence>
<evidence type="ECO:0000256" key="3">
    <source>
        <dbReference type="ARBA" id="ARBA00022741"/>
    </source>
</evidence>
<keyword evidence="4" id="KW-0342">GTP-binding</keyword>
<keyword evidence="3" id="KW-0547">Nucleotide-binding</keyword>
<dbReference type="Pfam" id="PF01983">
    <property type="entry name" value="CofC"/>
    <property type="match status" value="1"/>
</dbReference>
<dbReference type="Proteomes" id="UP001419910">
    <property type="component" value="Unassembled WGS sequence"/>
</dbReference>
<evidence type="ECO:0000256" key="4">
    <source>
        <dbReference type="ARBA" id="ARBA00023134"/>
    </source>
</evidence>
<dbReference type="PANTHER" id="PTHR40392:SF1">
    <property type="entry name" value="2-PHOSPHO-L-LACTATE GUANYLYLTRANSFERASE"/>
    <property type="match status" value="1"/>
</dbReference>
<dbReference type="InterPro" id="IPR002835">
    <property type="entry name" value="CofC"/>
</dbReference>
<sequence length="193" mass="21138">MSWTALVPLKHRIERKSRLAGSMAADARALLSECMFDHVIGVLGTTPAIRRIVLLSPAAPENWPHDWIRDERRGLNAELAAFQSAERASDLLIIHADLPLLARADVEALLDAAVRTGTAIAPDRHDRGTNALACRAGMVVEPRFGPDSFALHRRSVPEGAIIRREGLALDVDTPEDLELVEAAPRWRIPGGDR</sequence>
<gene>
    <name evidence="5" type="primary">cofC</name>
    <name evidence="5" type="ORF">ABC974_09720</name>
</gene>
<dbReference type="GO" id="GO:0043814">
    <property type="term" value="F:phospholactate guanylyltransferase activity"/>
    <property type="evidence" value="ECO:0007669"/>
    <property type="project" value="UniProtKB-EC"/>
</dbReference>
<keyword evidence="2 5" id="KW-0548">Nucleotidyltransferase</keyword>
<dbReference type="EMBL" id="JBDIME010000006">
    <property type="protein sequence ID" value="MEN2789902.1"/>
    <property type="molecule type" value="Genomic_DNA"/>
</dbReference>
<dbReference type="Gene3D" id="3.90.550.10">
    <property type="entry name" value="Spore Coat Polysaccharide Biosynthesis Protein SpsA, Chain A"/>
    <property type="match status" value="1"/>
</dbReference>
<reference evidence="5 6" key="1">
    <citation type="submission" date="2024-05" db="EMBL/GenBank/DDBJ databases">
        <authorList>
            <person name="Liu Q."/>
            <person name="Xin Y.-H."/>
        </authorList>
    </citation>
    <scope>NUCLEOTIDE SEQUENCE [LARGE SCALE GENOMIC DNA]</scope>
    <source>
        <strain evidence="5 6">CGMCC 1.10181</strain>
    </source>
</reference>
<dbReference type="EC" id="2.7.7.68" evidence="5"/>
<dbReference type="InterPro" id="IPR029044">
    <property type="entry name" value="Nucleotide-diphossugar_trans"/>
</dbReference>
<proteinExistence type="predicted"/>
<keyword evidence="6" id="KW-1185">Reference proteome</keyword>
<evidence type="ECO:0000313" key="6">
    <source>
        <dbReference type="Proteomes" id="UP001419910"/>
    </source>
</evidence>
<evidence type="ECO:0000313" key="5">
    <source>
        <dbReference type="EMBL" id="MEN2789902.1"/>
    </source>
</evidence>
<dbReference type="SUPFAM" id="SSF53448">
    <property type="entry name" value="Nucleotide-diphospho-sugar transferases"/>
    <property type="match status" value="1"/>
</dbReference>
<organism evidence="5 6">
    <name type="scientific">Sphingomonas oligophenolica</name>
    <dbReference type="NCBI Taxonomy" id="301154"/>
    <lineage>
        <taxon>Bacteria</taxon>
        <taxon>Pseudomonadati</taxon>
        <taxon>Pseudomonadota</taxon>
        <taxon>Alphaproteobacteria</taxon>
        <taxon>Sphingomonadales</taxon>
        <taxon>Sphingomonadaceae</taxon>
        <taxon>Sphingomonas</taxon>
    </lineage>
</organism>
<comment type="caution">
    <text evidence="5">The sequence shown here is derived from an EMBL/GenBank/DDBJ whole genome shotgun (WGS) entry which is preliminary data.</text>
</comment>
<accession>A0ABU9Y2A9</accession>
<dbReference type="RefSeq" id="WP_343891312.1">
    <property type="nucleotide sequence ID" value="NZ_BAAAEH010000040.1"/>
</dbReference>
<evidence type="ECO:0000256" key="2">
    <source>
        <dbReference type="ARBA" id="ARBA00022695"/>
    </source>
</evidence>
<keyword evidence="1 5" id="KW-0808">Transferase</keyword>
<dbReference type="NCBIfam" id="TIGR03552">
    <property type="entry name" value="F420_cofC"/>
    <property type="match status" value="1"/>
</dbReference>
<dbReference type="PANTHER" id="PTHR40392">
    <property type="entry name" value="2-PHOSPHO-L-LACTATE GUANYLYLTRANSFERASE"/>
    <property type="match status" value="1"/>
</dbReference>
<protein>
    <submittedName>
        <fullName evidence="5">2-phospho-L-lactate guanylyltransferase</fullName>
        <ecNumber evidence="5">2.7.7.68</ecNumber>
    </submittedName>
</protein>
<name>A0ABU9Y2A9_9SPHN</name>